<sequence length="120" mass="13241">MLNLFSRYISVGVLNTAIHWLCFLALFTLIGMNQAISNLVAFGVAVTFSFFVNAKWTFNSKATTGRYVAFVIFMGGVATLTGYISDRLHAPALITLSAFSVFSLVAGFIYSKFIVFRDTK</sequence>
<evidence type="ECO:0000256" key="6">
    <source>
        <dbReference type="ARBA" id="ARBA00025595"/>
    </source>
</evidence>
<dbReference type="InterPro" id="IPR007267">
    <property type="entry name" value="GtrA_DPMS_TM"/>
</dbReference>
<dbReference type="PANTHER" id="PTHR38459">
    <property type="entry name" value="PROPHAGE BACTOPRENOL-LINKED GLUCOSE TRANSLOCASE HOMOLOG"/>
    <property type="match status" value="1"/>
</dbReference>
<evidence type="ECO:0000313" key="10">
    <source>
        <dbReference type="EMBL" id="ECI2862497.1"/>
    </source>
</evidence>
<evidence type="ECO:0000256" key="1">
    <source>
        <dbReference type="ARBA" id="ARBA00004141"/>
    </source>
</evidence>
<feature type="transmembrane region" description="Helical" evidence="8">
    <location>
        <begin position="12"/>
        <end position="30"/>
    </location>
</feature>
<proteinExistence type="inferred from homology"/>
<comment type="subcellular location">
    <subcellularLocation>
        <location evidence="1">Membrane</location>
        <topology evidence="1">Multi-pass membrane protein</topology>
    </subcellularLocation>
</comment>
<feature type="transmembrane region" description="Helical" evidence="8">
    <location>
        <begin position="66"/>
        <end position="84"/>
    </location>
</feature>
<gene>
    <name evidence="10" type="ORF">CQU62_24730</name>
</gene>
<evidence type="ECO:0000256" key="8">
    <source>
        <dbReference type="SAM" id="Phobius"/>
    </source>
</evidence>
<feature type="transmembrane region" description="Helical" evidence="8">
    <location>
        <begin position="90"/>
        <end position="110"/>
    </location>
</feature>
<dbReference type="PANTHER" id="PTHR38459:SF1">
    <property type="entry name" value="PROPHAGE BACTOPRENOL-LINKED GLUCOSE TRANSLOCASE HOMOLOG"/>
    <property type="match status" value="1"/>
</dbReference>
<feature type="transmembrane region" description="Helical" evidence="8">
    <location>
        <begin position="36"/>
        <end position="54"/>
    </location>
</feature>
<name>A0A5I8I5E1_SALET</name>
<evidence type="ECO:0000256" key="2">
    <source>
        <dbReference type="ARBA" id="ARBA00022448"/>
    </source>
</evidence>
<protein>
    <recommendedName>
        <fullName evidence="7">Bactoprenol-linked glucose translocase</fullName>
    </recommendedName>
</protein>
<organism evidence="10">
    <name type="scientific">Salmonella enterica subsp. enterica serovar Ouakam</name>
    <dbReference type="NCBI Taxonomy" id="1243585"/>
    <lineage>
        <taxon>Bacteria</taxon>
        <taxon>Pseudomonadati</taxon>
        <taxon>Pseudomonadota</taxon>
        <taxon>Gammaproteobacteria</taxon>
        <taxon>Enterobacterales</taxon>
        <taxon>Enterobacteriaceae</taxon>
        <taxon>Salmonella</taxon>
    </lineage>
</organism>
<dbReference type="GO" id="GO:0005886">
    <property type="term" value="C:plasma membrane"/>
    <property type="evidence" value="ECO:0007669"/>
    <property type="project" value="TreeGrafter"/>
</dbReference>
<reference evidence="10" key="1">
    <citation type="submission" date="2019-07" db="EMBL/GenBank/DDBJ databases">
        <authorList>
            <consortium name="GenomeTrakr network: Whole genome sequencing for foodborne pathogen traceback"/>
        </authorList>
    </citation>
    <scope>NUCLEOTIDE SEQUENCE [LARGE SCALE GENOMIC DNA]</scope>
    <source>
        <strain evidence="10">FSIS21720206</strain>
    </source>
</reference>
<dbReference type="AlphaFoldDB" id="A0A5I8I5E1"/>
<dbReference type="GO" id="GO:0000271">
    <property type="term" value="P:polysaccharide biosynthetic process"/>
    <property type="evidence" value="ECO:0007669"/>
    <property type="project" value="InterPro"/>
</dbReference>
<feature type="domain" description="GtrA/DPMS transmembrane" evidence="9">
    <location>
        <begin position="7"/>
        <end position="116"/>
    </location>
</feature>
<dbReference type="InterPro" id="IPR051401">
    <property type="entry name" value="GtrA_CellWall_Glycosyl"/>
</dbReference>
<evidence type="ECO:0000256" key="3">
    <source>
        <dbReference type="ARBA" id="ARBA00022692"/>
    </source>
</evidence>
<dbReference type="InterPro" id="IPR016480">
    <property type="entry name" value="Glc_translocase_bactprenl-link"/>
</dbReference>
<evidence type="ECO:0000259" key="9">
    <source>
        <dbReference type="Pfam" id="PF04138"/>
    </source>
</evidence>
<dbReference type="PIRSF" id="PIRSF006298">
    <property type="entry name" value="GtrA_prd"/>
    <property type="match status" value="1"/>
</dbReference>
<dbReference type="Proteomes" id="UP000839815">
    <property type="component" value="Unassembled WGS sequence"/>
</dbReference>
<dbReference type="Pfam" id="PF04138">
    <property type="entry name" value="GtrA_DPMS_TM"/>
    <property type="match status" value="1"/>
</dbReference>
<keyword evidence="4 8" id="KW-1133">Transmembrane helix</keyword>
<comment type="caution">
    <text evidence="10">The sequence shown here is derived from an EMBL/GenBank/DDBJ whole genome shotgun (WGS) entry which is preliminary data.</text>
</comment>
<keyword evidence="5 8" id="KW-0472">Membrane</keyword>
<dbReference type="RefSeq" id="WP_050067774.1">
    <property type="nucleotide sequence ID" value="NZ_JAUKSZ010000041.1"/>
</dbReference>
<evidence type="ECO:0000256" key="7">
    <source>
        <dbReference type="PIRNR" id="PIRNR006298"/>
    </source>
</evidence>
<evidence type="ECO:0000256" key="5">
    <source>
        <dbReference type="ARBA" id="ARBA00023136"/>
    </source>
</evidence>
<keyword evidence="2 7" id="KW-0813">Transport</keyword>
<comment type="similarity">
    <text evidence="7">Belongs to the gtrA family.</text>
</comment>
<comment type="function">
    <text evidence="6 7">Involved in O antigen modification. Involved in the translocation of bactoprenol-linked glucose across the cytoplasmic membrane.</text>
</comment>
<evidence type="ECO:0000256" key="4">
    <source>
        <dbReference type="ARBA" id="ARBA00022989"/>
    </source>
</evidence>
<keyword evidence="3 8" id="KW-0812">Transmembrane</keyword>
<dbReference type="EMBL" id="AAIURL010000117">
    <property type="protein sequence ID" value="ECI2862497.1"/>
    <property type="molecule type" value="Genomic_DNA"/>
</dbReference>
<accession>A0A5I8I5E1</accession>